<dbReference type="InterPro" id="IPR007709">
    <property type="entry name" value="N-FG_amidohydro"/>
</dbReference>
<organism evidence="1 2">
    <name type="scientific">Fulvivirga lutea</name>
    <dbReference type="NCBI Taxonomy" id="2810512"/>
    <lineage>
        <taxon>Bacteria</taxon>
        <taxon>Pseudomonadati</taxon>
        <taxon>Bacteroidota</taxon>
        <taxon>Cytophagia</taxon>
        <taxon>Cytophagales</taxon>
        <taxon>Fulvivirgaceae</taxon>
        <taxon>Fulvivirga</taxon>
    </lineage>
</organism>
<dbReference type="SUPFAM" id="SSF53187">
    <property type="entry name" value="Zn-dependent exopeptidases"/>
    <property type="match status" value="1"/>
</dbReference>
<gene>
    <name evidence="1" type="ORF">JR347_02650</name>
</gene>
<dbReference type="KEGG" id="fuv:JR347_02650"/>
<reference evidence="1" key="1">
    <citation type="submission" date="2021-02" db="EMBL/GenBank/DDBJ databases">
        <title>Fulvivirga sp. S481 isolated from sea water.</title>
        <authorList>
            <person name="Bae S.S."/>
            <person name="Baek K."/>
        </authorList>
    </citation>
    <scope>NUCLEOTIDE SEQUENCE</scope>
    <source>
        <strain evidence="1">S481</strain>
    </source>
</reference>
<name>A0A974WHI8_9BACT</name>
<evidence type="ECO:0000313" key="2">
    <source>
        <dbReference type="Proteomes" id="UP000662783"/>
    </source>
</evidence>
<dbReference type="Gene3D" id="3.40.630.40">
    <property type="entry name" value="Zn-dependent exopeptidases"/>
    <property type="match status" value="1"/>
</dbReference>
<keyword evidence="2" id="KW-1185">Reference proteome</keyword>
<dbReference type="Proteomes" id="UP000662783">
    <property type="component" value="Chromosome"/>
</dbReference>
<dbReference type="RefSeq" id="WP_205722507.1">
    <property type="nucleotide sequence ID" value="NZ_CP070608.1"/>
</dbReference>
<evidence type="ECO:0000313" key="1">
    <source>
        <dbReference type="EMBL" id="QSE97999.1"/>
    </source>
</evidence>
<proteinExistence type="predicted"/>
<dbReference type="EMBL" id="CP070608">
    <property type="protein sequence ID" value="QSE97999.1"/>
    <property type="molecule type" value="Genomic_DNA"/>
</dbReference>
<dbReference type="Pfam" id="PF05013">
    <property type="entry name" value="FGase"/>
    <property type="match status" value="1"/>
</dbReference>
<dbReference type="AlphaFoldDB" id="A0A974WHI8"/>
<sequence length="267" mass="31335">MQIAPYNIIQPIGKRVPMIVSSPHSGVQFPDELKDHYNQQLIATPDDTDWFIHQLYDFAPEMGITMIAGNYSRWVIDLNRNPDSQPLYNDGRIITELCPTKSFAGEEIYKSGKQPKEKEVERRLETYYWPYYQKIQELIDDLKNEFGYVIFWDAHSIRKYVPLIRKDDFPELILGDNEGVTASKKLSDLTLQTLQHRGHQINYNDPFKGGHLTRYFGKPEQNQHALQLEMTKVNYMDDSETEYHKPRASRMRESLSLVFEELINTEL</sequence>
<protein>
    <submittedName>
        <fullName evidence="1">N-formylglutamate amidohydrolase</fullName>
    </submittedName>
</protein>
<accession>A0A974WHI8</accession>